<dbReference type="Gene3D" id="1.10.287.130">
    <property type="match status" value="1"/>
</dbReference>
<dbReference type="Gene3D" id="3.30.450.20">
    <property type="entry name" value="PAS domain"/>
    <property type="match status" value="1"/>
</dbReference>
<dbReference type="Gene3D" id="3.30.565.10">
    <property type="entry name" value="Histidine kinase-like ATPase, C-terminal domain"/>
    <property type="match status" value="1"/>
</dbReference>
<evidence type="ECO:0000256" key="11">
    <source>
        <dbReference type="ARBA" id="ARBA00022989"/>
    </source>
</evidence>
<dbReference type="PROSITE" id="PS50109">
    <property type="entry name" value="HIS_KIN"/>
    <property type="match status" value="1"/>
</dbReference>
<evidence type="ECO:0000313" key="25">
    <source>
        <dbReference type="EMBL" id="PRM94595.1"/>
    </source>
</evidence>
<keyword evidence="18" id="KW-0175">Coiled coil</keyword>
<dbReference type="InterPro" id="IPR000014">
    <property type="entry name" value="PAS"/>
</dbReference>
<feature type="coiled-coil region" evidence="18">
    <location>
        <begin position="240"/>
        <end position="267"/>
    </location>
</feature>
<evidence type="ECO:0000256" key="16">
    <source>
        <dbReference type="PROSITE-ProRule" id="PRU00110"/>
    </source>
</evidence>
<evidence type="ECO:0000256" key="19">
    <source>
        <dbReference type="SAM" id="Phobius"/>
    </source>
</evidence>
<evidence type="ECO:0000259" key="23">
    <source>
        <dbReference type="PROSITE" id="PS50113"/>
    </source>
</evidence>
<evidence type="ECO:0000256" key="14">
    <source>
        <dbReference type="ARBA" id="ARBA00064003"/>
    </source>
</evidence>
<keyword evidence="12" id="KW-0902">Two-component regulatory system</keyword>
<dbReference type="SMART" id="SM00091">
    <property type="entry name" value="PAS"/>
    <property type="match status" value="1"/>
</dbReference>
<feature type="domain" description="PAS" evidence="22">
    <location>
        <begin position="285"/>
        <end position="336"/>
    </location>
</feature>
<feature type="domain" description="HPt" evidence="24">
    <location>
        <begin position="918"/>
        <end position="1005"/>
    </location>
</feature>
<reference evidence="25 26" key="1">
    <citation type="submission" date="2017-09" db="EMBL/GenBank/DDBJ databases">
        <title>Reassesment of A. cryaerophilus.</title>
        <authorList>
            <person name="Perez-Cataluna A."/>
            <person name="Collado L."/>
            <person name="Salgado O."/>
            <person name="Lefinanco V."/>
            <person name="Figueras M.J."/>
        </authorList>
    </citation>
    <scope>NUCLEOTIDE SEQUENCE [LARGE SCALE GENOMIC DNA]</scope>
    <source>
        <strain evidence="25 26">LMG 10210</strain>
    </source>
</reference>
<feature type="transmembrane region" description="Helical" evidence="19">
    <location>
        <begin position="6"/>
        <end position="34"/>
    </location>
</feature>
<dbReference type="PROSITE" id="PS50113">
    <property type="entry name" value="PAC"/>
    <property type="match status" value="1"/>
</dbReference>
<dbReference type="RefSeq" id="WP_105915486.1">
    <property type="nucleotide sequence ID" value="NZ_NXGE01000003.1"/>
</dbReference>
<comment type="catalytic activity">
    <reaction evidence="1">
        <text>ATP + protein L-histidine = ADP + protein N-phospho-L-histidine.</text>
        <dbReference type="EC" id="2.7.13.3"/>
    </reaction>
</comment>
<keyword evidence="10" id="KW-0067">ATP-binding</keyword>
<keyword evidence="8" id="KW-0547">Nucleotide-binding</keyword>
<dbReference type="Pfam" id="PF00512">
    <property type="entry name" value="HisKA"/>
    <property type="match status" value="1"/>
</dbReference>
<feature type="domain" description="Response regulatory" evidence="21">
    <location>
        <begin position="762"/>
        <end position="881"/>
    </location>
</feature>
<keyword evidence="6" id="KW-0808">Transferase</keyword>
<protein>
    <recommendedName>
        <fullName evidence="15">Sensory/regulatory protein RpfC</fullName>
        <ecNumber evidence="3">2.7.13.3</ecNumber>
    </recommendedName>
</protein>
<dbReference type="AlphaFoldDB" id="A0A2S9T6X9"/>
<evidence type="ECO:0000256" key="7">
    <source>
        <dbReference type="ARBA" id="ARBA00022692"/>
    </source>
</evidence>
<evidence type="ECO:0000259" key="22">
    <source>
        <dbReference type="PROSITE" id="PS50112"/>
    </source>
</evidence>
<dbReference type="InterPro" id="IPR035965">
    <property type="entry name" value="PAS-like_dom_sf"/>
</dbReference>
<dbReference type="Gene3D" id="3.40.50.2300">
    <property type="match status" value="1"/>
</dbReference>
<dbReference type="PANTHER" id="PTHR45339:SF1">
    <property type="entry name" value="HYBRID SIGNAL TRANSDUCTION HISTIDINE KINASE J"/>
    <property type="match status" value="1"/>
</dbReference>
<evidence type="ECO:0000259" key="21">
    <source>
        <dbReference type="PROSITE" id="PS50110"/>
    </source>
</evidence>
<sequence>MKFLRFIYKVIINPIIGPIVVASTALILLAIFYLPSLSLNNQKEKITRESKEIVHHLKTFRSYYNEFVVSKVKNLPDIKVDYNHEYSSNTIPLPATTIHNISEKLSQKENVKVNFFSDYPFPNRANRVLDEFQKNSIQFLRENPNEIFIKQDIVNNKEVIRVAFSDTMGSNSCLACHNGRADSPKKDWKLGDVRGVLEVVMPIHEEFVLSSIHTRNILIFMLLVILSFIIHYTILYLLKQKETKEQTKKLQNEVEKQTKDLKDSNRLLLEHKKAVDASAIVSKADLDGNITYVNSTFCEISGYSKEELIGKPHSIVRHPDNPKELFKELWSTIKNKQVFKANIKNRKKDGSDYFVSSTIVPILDSNGDIIEYLSLRYDISDLVKAKEKAQFAEQVKSTFLANMSHEIRTPLNAIIGFSDILCESNLDIKDKESAKIISKSAKSLLNIINDVLDISKIENGKLELEHHTFSLFDLTESIVELFSVNAKDKNIKFIYEVDPHLPDLIIGDSTRLQQVISNLLSNAIKFTPNFGKVTFDIKVLSNDLETKKSIISFKIKDSGIGMTSEQLKLIFKPFAQADSGISRKFGGTGLGLSICSDIIKKMGSKIEVKSIYEKGSEFSFELEFDTLKKDNALNLKSNINFGIYSANPNITKIKNITKNYLEKIGNVFDFSEDIDKKASLLFCFGGDELASFLPIFTTKNPNGKIVYVGDKSRLSPFTLLMIDYIIELPIYGSKIYNILAQNSNLHCNVVNASKNEKEFKADVLVAEDNPNNQKLIDILLKKIGITPIIVSNGKDAVEEYKKQDFDLILMDINMPILDGISAMKQIKILEKNTNSKKTPIIALTANSIAGDKERYLQEGMDGYLSKPIEFDKLVSILRDFLQKQPLEDKQIKKNLNILETTKISKFNKQDAMKQLSLDESTVDMLLDNLFLTLDSDIENLQKAIDDKNSDHIVKFSHYIKGACSSLAMNEASLILEDIEKKALKGEVDFNLDELKSILKDIQDSL</sequence>
<name>A0A2S9T6X9_9BACT</name>
<evidence type="ECO:0000256" key="8">
    <source>
        <dbReference type="ARBA" id="ARBA00022741"/>
    </source>
</evidence>
<gene>
    <name evidence="25" type="ORF">CJ673_06825</name>
</gene>
<evidence type="ECO:0000256" key="13">
    <source>
        <dbReference type="ARBA" id="ARBA00023136"/>
    </source>
</evidence>
<dbReference type="InterPro" id="IPR036097">
    <property type="entry name" value="HisK_dim/P_sf"/>
</dbReference>
<dbReference type="PROSITE" id="PS50894">
    <property type="entry name" value="HPT"/>
    <property type="match status" value="1"/>
</dbReference>
<dbReference type="InterPro" id="IPR013655">
    <property type="entry name" value="PAS_fold_3"/>
</dbReference>
<evidence type="ECO:0000259" key="20">
    <source>
        <dbReference type="PROSITE" id="PS50109"/>
    </source>
</evidence>
<dbReference type="EC" id="2.7.13.3" evidence="3"/>
<feature type="domain" description="PAC" evidence="23">
    <location>
        <begin position="339"/>
        <end position="391"/>
    </location>
</feature>
<dbReference type="Gene3D" id="1.20.120.160">
    <property type="entry name" value="HPT domain"/>
    <property type="match status" value="1"/>
</dbReference>
<dbReference type="SUPFAM" id="SSF47384">
    <property type="entry name" value="Homodimeric domain of signal transducing histidine kinase"/>
    <property type="match status" value="1"/>
</dbReference>
<accession>A0A2S9T6X9</accession>
<evidence type="ECO:0000313" key="26">
    <source>
        <dbReference type="Proteomes" id="UP000238281"/>
    </source>
</evidence>
<dbReference type="InterPro" id="IPR003661">
    <property type="entry name" value="HisK_dim/P_dom"/>
</dbReference>
<dbReference type="InterPro" id="IPR003594">
    <property type="entry name" value="HATPase_dom"/>
</dbReference>
<dbReference type="EMBL" id="NXGE01000003">
    <property type="protein sequence ID" value="PRM94595.1"/>
    <property type="molecule type" value="Genomic_DNA"/>
</dbReference>
<feature type="modified residue" description="Phosphohistidine" evidence="16">
    <location>
        <position position="957"/>
    </location>
</feature>
<evidence type="ECO:0000256" key="15">
    <source>
        <dbReference type="ARBA" id="ARBA00068150"/>
    </source>
</evidence>
<evidence type="ECO:0000256" key="3">
    <source>
        <dbReference type="ARBA" id="ARBA00012438"/>
    </source>
</evidence>
<keyword evidence="4" id="KW-1003">Cell membrane</keyword>
<dbReference type="SUPFAM" id="SSF55785">
    <property type="entry name" value="PYP-like sensor domain (PAS domain)"/>
    <property type="match status" value="1"/>
</dbReference>
<dbReference type="PANTHER" id="PTHR45339">
    <property type="entry name" value="HYBRID SIGNAL TRANSDUCTION HISTIDINE KINASE J"/>
    <property type="match status" value="1"/>
</dbReference>
<dbReference type="InterPro" id="IPR000700">
    <property type="entry name" value="PAS-assoc_C"/>
</dbReference>
<dbReference type="Pfam" id="PF08447">
    <property type="entry name" value="PAS_3"/>
    <property type="match status" value="1"/>
</dbReference>
<proteinExistence type="predicted"/>
<dbReference type="InterPro" id="IPR001789">
    <property type="entry name" value="Sig_transdc_resp-reg_receiver"/>
</dbReference>
<dbReference type="CDD" id="cd16922">
    <property type="entry name" value="HATPase_EvgS-ArcB-TorS-like"/>
    <property type="match status" value="1"/>
</dbReference>
<dbReference type="Pfam" id="PF01627">
    <property type="entry name" value="Hpt"/>
    <property type="match status" value="1"/>
</dbReference>
<evidence type="ECO:0000256" key="17">
    <source>
        <dbReference type="PROSITE-ProRule" id="PRU00169"/>
    </source>
</evidence>
<comment type="caution">
    <text evidence="25">The sequence shown here is derived from an EMBL/GenBank/DDBJ whole genome shotgun (WGS) entry which is preliminary data.</text>
</comment>
<dbReference type="SUPFAM" id="SSF47226">
    <property type="entry name" value="Histidine-containing phosphotransfer domain, HPT domain"/>
    <property type="match status" value="1"/>
</dbReference>
<dbReference type="InterPro" id="IPR005467">
    <property type="entry name" value="His_kinase_dom"/>
</dbReference>
<evidence type="ECO:0000256" key="1">
    <source>
        <dbReference type="ARBA" id="ARBA00000085"/>
    </source>
</evidence>
<dbReference type="SMART" id="SM00448">
    <property type="entry name" value="REC"/>
    <property type="match status" value="1"/>
</dbReference>
<dbReference type="InterPro" id="IPR008207">
    <property type="entry name" value="Sig_transdc_His_kin_Hpt_dom"/>
</dbReference>
<dbReference type="SUPFAM" id="SSF52172">
    <property type="entry name" value="CheY-like"/>
    <property type="match status" value="1"/>
</dbReference>
<dbReference type="CDD" id="cd17546">
    <property type="entry name" value="REC_hyHK_CKI1_RcsC-like"/>
    <property type="match status" value="1"/>
</dbReference>
<dbReference type="InterPro" id="IPR004358">
    <property type="entry name" value="Sig_transdc_His_kin-like_C"/>
</dbReference>
<dbReference type="SMART" id="SM00387">
    <property type="entry name" value="HATPase_c"/>
    <property type="match status" value="1"/>
</dbReference>
<keyword evidence="5 17" id="KW-0597">Phosphoprotein</keyword>
<dbReference type="SUPFAM" id="SSF55874">
    <property type="entry name" value="ATPase domain of HSP90 chaperone/DNA topoisomerase II/histidine kinase"/>
    <property type="match status" value="1"/>
</dbReference>
<dbReference type="InterPro" id="IPR011006">
    <property type="entry name" value="CheY-like_superfamily"/>
</dbReference>
<dbReference type="FunFam" id="1.10.287.130:FF:000002">
    <property type="entry name" value="Two-component osmosensing histidine kinase"/>
    <property type="match status" value="1"/>
</dbReference>
<dbReference type="FunFam" id="3.30.565.10:FF:000010">
    <property type="entry name" value="Sensor histidine kinase RcsC"/>
    <property type="match status" value="1"/>
</dbReference>
<evidence type="ECO:0000259" key="24">
    <source>
        <dbReference type="PROSITE" id="PS50894"/>
    </source>
</evidence>
<dbReference type="GO" id="GO:0005524">
    <property type="term" value="F:ATP binding"/>
    <property type="evidence" value="ECO:0007669"/>
    <property type="project" value="UniProtKB-KW"/>
</dbReference>
<dbReference type="SMART" id="SM00388">
    <property type="entry name" value="HisKA"/>
    <property type="match status" value="1"/>
</dbReference>
<evidence type="ECO:0000256" key="2">
    <source>
        <dbReference type="ARBA" id="ARBA00004651"/>
    </source>
</evidence>
<dbReference type="NCBIfam" id="TIGR00229">
    <property type="entry name" value="sensory_box"/>
    <property type="match status" value="1"/>
</dbReference>
<dbReference type="PROSITE" id="PS50112">
    <property type="entry name" value="PAS"/>
    <property type="match status" value="1"/>
</dbReference>
<evidence type="ECO:0000256" key="6">
    <source>
        <dbReference type="ARBA" id="ARBA00022679"/>
    </source>
</evidence>
<organism evidence="25 26">
    <name type="scientific">Aliarcobacter cryaerophilus</name>
    <dbReference type="NCBI Taxonomy" id="28198"/>
    <lineage>
        <taxon>Bacteria</taxon>
        <taxon>Pseudomonadati</taxon>
        <taxon>Campylobacterota</taxon>
        <taxon>Epsilonproteobacteria</taxon>
        <taxon>Campylobacterales</taxon>
        <taxon>Arcobacteraceae</taxon>
        <taxon>Aliarcobacter</taxon>
    </lineage>
</organism>
<feature type="modified residue" description="4-aspartylphosphate" evidence="17">
    <location>
        <position position="811"/>
    </location>
</feature>
<evidence type="ECO:0000256" key="5">
    <source>
        <dbReference type="ARBA" id="ARBA00022553"/>
    </source>
</evidence>
<dbReference type="InterPro" id="IPR036641">
    <property type="entry name" value="HPT_dom_sf"/>
</dbReference>
<dbReference type="CDD" id="cd00082">
    <property type="entry name" value="HisKA"/>
    <property type="match status" value="1"/>
</dbReference>
<evidence type="ECO:0000256" key="18">
    <source>
        <dbReference type="SAM" id="Coils"/>
    </source>
</evidence>
<dbReference type="GO" id="GO:0000155">
    <property type="term" value="F:phosphorelay sensor kinase activity"/>
    <property type="evidence" value="ECO:0007669"/>
    <property type="project" value="InterPro"/>
</dbReference>
<dbReference type="PROSITE" id="PS50110">
    <property type="entry name" value="RESPONSE_REGULATORY"/>
    <property type="match status" value="1"/>
</dbReference>
<feature type="domain" description="Histidine kinase" evidence="20">
    <location>
        <begin position="402"/>
        <end position="626"/>
    </location>
</feature>
<dbReference type="InterPro" id="IPR036890">
    <property type="entry name" value="HATPase_C_sf"/>
</dbReference>
<keyword evidence="11 19" id="KW-1133">Transmembrane helix</keyword>
<dbReference type="Pfam" id="PF00072">
    <property type="entry name" value="Response_reg"/>
    <property type="match status" value="1"/>
</dbReference>
<comment type="subcellular location">
    <subcellularLocation>
        <location evidence="2">Cell membrane</location>
        <topology evidence="2">Multi-pass membrane protein</topology>
    </subcellularLocation>
</comment>
<dbReference type="InterPro" id="IPR021796">
    <property type="entry name" value="Tll0287-like_dom"/>
</dbReference>
<dbReference type="CDD" id="cd00130">
    <property type="entry name" value="PAS"/>
    <property type="match status" value="1"/>
</dbReference>
<keyword evidence="7 19" id="KW-0812">Transmembrane</keyword>
<keyword evidence="13 19" id="KW-0472">Membrane</keyword>
<dbReference type="PRINTS" id="PR00344">
    <property type="entry name" value="BCTRLSENSOR"/>
</dbReference>
<comment type="subunit">
    <text evidence="14">At low DSF concentrations, interacts with RpfF.</text>
</comment>
<evidence type="ECO:0000256" key="12">
    <source>
        <dbReference type="ARBA" id="ARBA00023012"/>
    </source>
</evidence>
<keyword evidence="9" id="KW-0418">Kinase</keyword>
<dbReference type="Pfam" id="PF02518">
    <property type="entry name" value="HATPase_c"/>
    <property type="match status" value="1"/>
</dbReference>
<dbReference type="GO" id="GO:0005886">
    <property type="term" value="C:plasma membrane"/>
    <property type="evidence" value="ECO:0007669"/>
    <property type="project" value="UniProtKB-SubCell"/>
</dbReference>
<evidence type="ECO:0000256" key="4">
    <source>
        <dbReference type="ARBA" id="ARBA00022475"/>
    </source>
</evidence>
<feature type="transmembrane region" description="Helical" evidence="19">
    <location>
        <begin position="217"/>
        <end position="238"/>
    </location>
</feature>
<evidence type="ECO:0000256" key="10">
    <source>
        <dbReference type="ARBA" id="ARBA00022840"/>
    </source>
</evidence>
<evidence type="ECO:0000256" key="9">
    <source>
        <dbReference type="ARBA" id="ARBA00022777"/>
    </source>
</evidence>
<dbReference type="Proteomes" id="UP000238281">
    <property type="component" value="Unassembled WGS sequence"/>
</dbReference>
<dbReference type="Pfam" id="PF11845">
    <property type="entry name" value="Tll0287-like"/>
    <property type="match status" value="1"/>
</dbReference>